<reference evidence="2" key="1">
    <citation type="journal article" date="2015" name="J. Biotechnol.">
        <title>Genome sequence of a white rot fungus Schizopora paradoxa KUC8140 for wood decay and mycoremediation.</title>
        <authorList>
            <person name="Min B."/>
            <person name="Park H."/>
            <person name="Jang Y."/>
            <person name="Kim J.J."/>
            <person name="Kim K.H."/>
            <person name="Pangilinan J."/>
            <person name="Lipzen A."/>
            <person name="Riley R."/>
            <person name="Grigoriev I.V."/>
            <person name="Spatafora J.W."/>
            <person name="Choi I.G."/>
        </authorList>
    </citation>
    <scope>NUCLEOTIDE SEQUENCE</scope>
    <source>
        <strain evidence="2">KUC8140</strain>
    </source>
</reference>
<keyword evidence="1" id="KW-0812">Transmembrane</keyword>
<keyword evidence="1" id="KW-0472">Membrane</keyword>
<dbReference type="EMBL" id="MK623261">
    <property type="protein sequence ID" value="QEG57226.1"/>
    <property type="molecule type" value="Genomic_DNA"/>
</dbReference>
<proteinExistence type="predicted"/>
<feature type="transmembrane region" description="Helical" evidence="1">
    <location>
        <begin position="12"/>
        <end position="31"/>
    </location>
</feature>
<organism evidence="2">
    <name type="scientific">Schizopora paradoxa</name>
    <dbReference type="NCBI Taxonomy" id="27342"/>
    <lineage>
        <taxon>Eukaryota</taxon>
        <taxon>Fungi</taxon>
        <taxon>Dikarya</taxon>
        <taxon>Basidiomycota</taxon>
        <taxon>Agaricomycotina</taxon>
        <taxon>Agaricomycetes</taxon>
        <taxon>Hymenochaetales</taxon>
        <taxon>Schizoporaceae</taxon>
        <taxon>Schizopora</taxon>
    </lineage>
</organism>
<evidence type="ECO:0000256" key="1">
    <source>
        <dbReference type="SAM" id="Phobius"/>
    </source>
</evidence>
<protein>
    <submittedName>
        <fullName evidence="2">Uncharacterized protein</fullName>
    </submittedName>
</protein>
<geneLocation type="mitochondrion" evidence="2"/>
<keyword evidence="2" id="KW-0496">Mitochondrion</keyword>
<accession>A0A5B9RB71</accession>
<evidence type="ECO:0000313" key="2">
    <source>
        <dbReference type="EMBL" id="QEG57226.1"/>
    </source>
</evidence>
<gene>
    <name evidence="2" type="ORF">Schpa_000066</name>
</gene>
<feature type="transmembrane region" description="Helical" evidence="1">
    <location>
        <begin position="37"/>
        <end position="56"/>
    </location>
</feature>
<name>A0A5B9RB71_9AGAM</name>
<dbReference type="AlphaFoldDB" id="A0A5B9RB71"/>
<keyword evidence="1" id="KW-1133">Transmembrane helix</keyword>
<sequence length="107" mass="12992">MNYYFNRKIDYYLCLVLIIVGLWLLPNFLVWVKRCLIVFRSFDFLIFWIYWIYSFFNSVKGRWANLPFLCLSSNNRISKSDTSFSLSKRAFFCSRILASILFTFFEL</sequence>
<reference evidence="2" key="2">
    <citation type="submission" date="2019-03" db="EMBL/GenBank/DDBJ databases">
        <title>Evidence of extensive intraspecific noncoding reshuffling in a 169kb mitochondrial genome of basidiomycete fungus.</title>
        <authorList>
            <person name="Lee H.-H."/>
            <person name="Ke H.-M."/>
            <person name="Lin C.-Y.I."/>
            <person name="Lee T.J."/>
            <person name="Chung C.-L."/>
            <person name="Tsai I.J."/>
        </authorList>
    </citation>
    <scope>NUCLEOTIDE SEQUENCE</scope>
    <source>
        <strain evidence="2">KUC8140</strain>
    </source>
</reference>